<dbReference type="OrthoDB" id="9917908at2"/>
<comment type="caution">
    <text evidence="1">The sequence shown here is derived from an EMBL/GenBank/DDBJ whole genome shotgun (WGS) entry which is preliminary data.</text>
</comment>
<gene>
    <name evidence="1" type="ORF">E5352_00770</name>
</gene>
<reference evidence="1 2" key="1">
    <citation type="submission" date="2019-04" db="EMBL/GenBank/DDBJ databases">
        <title>Microbes associate with the intestines of laboratory mice.</title>
        <authorList>
            <person name="Navarre W."/>
            <person name="Wong E."/>
            <person name="Huang K."/>
            <person name="Tropini C."/>
            <person name="Ng K."/>
            <person name="Yu B."/>
        </authorList>
    </citation>
    <scope>NUCLEOTIDE SEQUENCE [LARGE SCALE GENOMIC DNA]</scope>
    <source>
        <strain evidence="1 2">NM62_B4-13</strain>
    </source>
</reference>
<protein>
    <submittedName>
        <fullName evidence="1">Uncharacterized protein</fullName>
    </submittedName>
</protein>
<evidence type="ECO:0000313" key="2">
    <source>
        <dbReference type="Proteomes" id="UP000306631"/>
    </source>
</evidence>
<dbReference type="EMBL" id="SRYW01000001">
    <property type="protein sequence ID" value="TGY37127.1"/>
    <property type="molecule type" value="Genomic_DNA"/>
</dbReference>
<dbReference type="Proteomes" id="UP000306631">
    <property type="component" value="Unassembled WGS sequence"/>
</dbReference>
<evidence type="ECO:0000313" key="1">
    <source>
        <dbReference type="EMBL" id="TGY37127.1"/>
    </source>
</evidence>
<dbReference type="AlphaFoldDB" id="A0A4S2D656"/>
<proteinExistence type="predicted"/>
<organism evidence="1 2">
    <name type="scientific">Stenotrophomonas maltophilia</name>
    <name type="common">Pseudomonas maltophilia</name>
    <name type="synonym">Xanthomonas maltophilia</name>
    <dbReference type="NCBI Taxonomy" id="40324"/>
    <lineage>
        <taxon>Bacteria</taxon>
        <taxon>Pseudomonadati</taxon>
        <taxon>Pseudomonadota</taxon>
        <taxon>Gammaproteobacteria</taxon>
        <taxon>Lysobacterales</taxon>
        <taxon>Lysobacteraceae</taxon>
        <taxon>Stenotrophomonas</taxon>
        <taxon>Stenotrophomonas maltophilia group</taxon>
    </lineage>
</organism>
<name>A0A4S2D656_STEMA</name>
<dbReference type="RefSeq" id="WP_136003008.1">
    <property type="nucleotide sequence ID" value="NZ_SRYW01000001.1"/>
</dbReference>
<sequence length="150" mass="16582">MIRRSVVRVSSRLVYLPALLFTVMLAPAWAVLPAADQFPAEPGMLATVTVRTTLPDGTRRVEGSVPRYNTYRVEADCGRGTVAMYRREENGQWDQRYAARRRADGWERTTIEGPAARIPAGSNLDWLASAQHDAVCRPNTGLAAPRDVQG</sequence>
<accession>A0A4S2D656</accession>